<evidence type="ECO:0000313" key="3">
    <source>
        <dbReference type="RefSeq" id="XP_017031136.1"/>
    </source>
</evidence>
<dbReference type="OrthoDB" id="7834249at2759"/>
<keyword evidence="1" id="KW-0732">Signal</keyword>
<feature type="chain" id="PRO_5028213468" evidence="1">
    <location>
        <begin position="26"/>
        <end position="119"/>
    </location>
</feature>
<dbReference type="RefSeq" id="XP_041630285.1">
    <property type="nucleotide sequence ID" value="XM_041774351.2"/>
</dbReference>
<sequence>MSPKTIAVLVLVLWINSFELTAVLGGGYQLNLTHPDGSATRRESVVVDPEGNAQVDGEIRQIFSGPHEGSLVILYKTGPEGYRIRYTYAAGAENSLTSSKNETFSIKRLGPNALKSSVG</sequence>
<dbReference type="RefSeq" id="XP_017031136.1">
    <property type="nucleotide sequence ID" value="XM_017175647.1"/>
</dbReference>
<reference evidence="3" key="1">
    <citation type="submission" date="2025-04" db="UniProtKB">
        <authorList>
            <consortium name="RefSeq"/>
        </authorList>
    </citation>
    <scope>IDENTIFICATION</scope>
    <source>
        <strain evidence="4">14028-0561.14</strain>
        <tissue evidence="4">Whole fly</tissue>
    </source>
</reference>
<keyword evidence="2" id="KW-1185">Reference proteome</keyword>
<dbReference type="GeneID" id="108080781"/>
<organism evidence="2 3">
    <name type="scientific">Drosophila kikkawai</name>
    <name type="common">Fruit fly</name>
    <dbReference type="NCBI Taxonomy" id="30033"/>
    <lineage>
        <taxon>Eukaryota</taxon>
        <taxon>Metazoa</taxon>
        <taxon>Ecdysozoa</taxon>
        <taxon>Arthropoda</taxon>
        <taxon>Hexapoda</taxon>
        <taxon>Insecta</taxon>
        <taxon>Pterygota</taxon>
        <taxon>Neoptera</taxon>
        <taxon>Endopterygota</taxon>
        <taxon>Diptera</taxon>
        <taxon>Brachycera</taxon>
        <taxon>Muscomorpha</taxon>
        <taxon>Ephydroidea</taxon>
        <taxon>Drosophilidae</taxon>
        <taxon>Drosophila</taxon>
        <taxon>Sophophora</taxon>
    </lineage>
</organism>
<dbReference type="Proteomes" id="UP001652661">
    <property type="component" value="Chromosome 3R"/>
</dbReference>
<evidence type="ECO:0000313" key="4">
    <source>
        <dbReference type="RefSeq" id="XP_041630285.1"/>
    </source>
</evidence>
<dbReference type="AlphaFoldDB" id="A0A6P4J6Y1"/>
<proteinExistence type="predicted"/>
<feature type="signal peptide" evidence="1">
    <location>
        <begin position="1"/>
        <end position="25"/>
    </location>
</feature>
<evidence type="ECO:0000313" key="2">
    <source>
        <dbReference type="Proteomes" id="UP001652661"/>
    </source>
</evidence>
<protein>
    <submittedName>
        <fullName evidence="3">Uncharacterized protein LOC108080781</fullName>
    </submittedName>
</protein>
<evidence type="ECO:0000256" key="1">
    <source>
        <dbReference type="SAM" id="SignalP"/>
    </source>
</evidence>
<accession>A0A6P4J6Y1</accession>
<gene>
    <name evidence="3 4" type="primary">LOC108080781</name>
</gene>
<name>A0A6P4J6Y1_DROKI</name>